<proteinExistence type="inferred from homology"/>
<feature type="domain" description="General secretion pathway GspH" evidence="11">
    <location>
        <begin position="41"/>
        <end position="143"/>
    </location>
</feature>
<comment type="subcellular location">
    <subcellularLocation>
        <location evidence="1">Cell inner membrane</location>
        <topology evidence="1">Single-pass membrane protein</topology>
    </subcellularLocation>
</comment>
<comment type="similarity">
    <text evidence="9">Belongs to the GSP H family.</text>
</comment>
<protein>
    <recommendedName>
        <fullName evidence="2">Type II secretion system protein H</fullName>
    </recommendedName>
    <alternativeName>
        <fullName evidence="10">General secretion pathway protein H</fullName>
    </alternativeName>
</protein>
<evidence type="ECO:0000313" key="13">
    <source>
        <dbReference type="Proteomes" id="UP001589645"/>
    </source>
</evidence>
<dbReference type="RefSeq" id="WP_390191239.1">
    <property type="nucleotide sequence ID" value="NZ_JBHMEP010000001.1"/>
</dbReference>
<evidence type="ECO:0000256" key="2">
    <source>
        <dbReference type="ARBA" id="ARBA00021549"/>
    </source>
</evidence>
<keyword evidence="3" id="KW-1003">Cell membrane</keyword>
<dbReference type="InterPro" id="IPR012902">
    <property type="entry name" value="N_methyl_site"/>
</dbReference>
<evidence type="ECO:0000256" key="7">
    <source>
        <dbReference type="ARBA" id="ARBA00022989"/>
    </source>
</evidence>
<keyword evidence="4" id="KW-0488">Methylation</keyword>
<evidence type="ECO:0000256" key="4">
    <source>
        <dbReference type="ARBA" id="ARBA00022481"/>
    </source>
</evidence>
<keyword evidence="8" id="KW-0472">Membrane</keyword>
<evidence type="ECO:0000256" key="9">
    <source>
        <dbReference type="ARBA" id="ARBA00025772"/>
    </source>
</evidence>
<dbReference type="SUPFAM" id="SSF54523">
    <property type="entry name" value="Pili subunits"/>
    <property type="match status" value="1"/>
</dbReference>
<dbReference type="PIRSF" id="PIRSF024622">
    <property type="entry name" value="Tfp_FimT"/>
    <property type="match status" value="1"/>
</dbReference>
<organism evidence="12 13">
    <name type="scientific">Vibrio olivae</name>
    <dbReference type="NCBI Taxonomy" id="1243002"/>
    <lineage>
        <taxon>Bacteria</taxon>
        <taxon>Pseudomonadati</taxon>
        <taxon>Pseudomonadota</taxon>
        <taxon>Gammaproteobacteria</taxon>
        <taxon>Vibrionales</taxon>
        <taxon>Vibrionaceae</taxon>
        <taxon>Vibrio</taxon>
    </lineage>
</organism>
<keyword evidence="5" id="KW-0997">Cell inner membrane</keyword>
<sequence>MTRGFTLLELLVSIAVMALVLGLSIPNFSSLSTQTQMTSLASSLQSFLYQAKSEAIFRNQDLWAHFIMPESHKQQSEWLIELTDSERQGGTVLMTFSGAPYRQIKLSPDFSANQIKFDGVRGKIKNGSIEFHVIHHTQKSLKLVTSYGASRIRICGKNGSAYGYPNCAS</sequence>
<gene>
    <name evidence="12" type="ORF">ACFFUV_08590</name>
</gene>
<accession>A0ABV5HLB2</accession>
<reference evidence="12 13" key="1">
    <citation type="submission" date="2024-09" db="EMBL/GenBank/DDBJ databases">
        <authorList>
            <person name="Sun Q."/>
            <person name="Mori K."/>
        </authorList>
    </citation>
    <scope>NUCLEOTIDE SEQUENCE [LARGE SCALE GENOMIC DNA]</scope>
    <source>
        <strain evidence="12 13">CECT 8064</strain>
    </source>
</reference>
<evidence type="ECO:0000259" key="11">
    <source>
        <dbReference type="Pfam" id="PF12019"/>
    </source>
</evidence>
<dbReference type="Gene3D" id="3.30.700.10">
    <property type="entry name" value="Glycoprotein, Type 4 Pilin"/>
    <property type="match status" value="1"/>
</dbReference>
<dbReference type="EMBL" id="JBHMEP010000001">
    <property type="protein sequence ID" value="MFB9135024.1"/>
    <property type="molecule type" value="Genomic_DNA"/>
</dbReference>
<keyword evidence="6" id="KW-0812">Transmembrane</keyword>
<dbReference type="NCBIfam" id="TIGR02532">
    <property type="entry name" value="IV_pilin_GFxxxE"/>
    <property type="match status" value="1"/>
</dbReference>
<evidence type="ECO:0000256" key="8">
    <source>
        <dbReference type="ARBA" id="ARBA00023136"/>
    </source>
</evidence>
<evidence type="ECO:0000313" key="12">
    <source>
        <dbReference type="EMBL" id="MFB9135024.1"/>
    </source>
</evidence>
<dbReference type="Pfam" id="PF12019">
    <property type="entry name" value="GspH"/>
    <property type="match status" value="1"/>
</dbReference>
<dbReference type="Proteomes" id="UP001589645">
    <property type="component" value="Unassembled WGS sequence"/>
</dbReference>
<evidence type="ECO:0000256" key="6">
    <source>
        <dbReference type="ARBA" id="ARBA00022692"/>
    </source>
</evidence>
<name>A0ABV5HLB2_9VIBR</name>
<dbReference type="InterPro" id="IPR016824">
    <property type="entry name" value="Tfp-pilus_assembly_FimT"/>
</dbReference>
<keyword evidence="13" id="KW-1185">Reference proteome</keyword>
<evidence type="ECO:0000256" key="3">
    <source>
        <dbReference type="ARBA" id="ARBA00022475"/>
    </source>
</evidence>
<evidence type="ECO:0000256" key="1">
    <source>
        <dbReference type="ARBA" id="ARBA00004377"/>
    </source>
</evidence>
<dbReference type="InterPro" id="IPR022346">
    <property type="entry name" value="T2SS_GspH"/>
</dbReference>
<dbReference type="InterPro" id="IPR045584">
    <property type="entry name" value="Pilin-like"/>
</dbReference>
<comment type="caution">
    <text evidence="12">The sequence shown here is derived from an EMBL/GenBank/DDBJ whole genome shotgun (WGS) entry which is preliminary data.</text>
</comment>
<dbReference type="Pfam" id="PF07963">
    <property type="entry name" value="N_methyl"/>
    <property type="match status" value="1"/>
</dbReference>
<dbReference type="PROSITE" id="PS00409">
    <property type="entry name" value="PROKAR_NTER_METHYL"/>
    <property type="match status" value="1"/>
</dbReference>
<evidence type="ECO:0000256" key="5">
    <source>
        <dbReference type="ARBA" id="ARBA00022519"/>
    </source>
</evidence>
<evidence type="ECO:0000256" key="10">
    <source>
        <dbReference type="ARBA" id="ARBA00030775"/>
    </source>
</evidence>
<keyword evidence="7" id="KW-1133">Transmembrane helix</keyword>